<gene>
    <name evidence="2" type="ORF">BB559_001545</name>
</gene>
<keyword evidence="3" id="KW-1185">Reference proteome</keyword>
<dbReference type="Proteomes" id="UP000245699">
    <property type="component" value="Unassembled WGS sequence"/>
</dbReference>
<dbReference type="EMBL" id="MBFT01000079">
    <property type="protein sequence ID" value="PVU98465.1"/>
    <property type="molecule type" value="Genomic_DNA"/>
</dbReference>
<evidence type="ECO:0000313" key="3">
    <source>
        <dbReference type="Proteomes" id="UP000245699"/>
    </source>
</evidence>
<accession>A0A2T9Z1J1</accession>
<organism evidence="2 3">
    <name type="scientific">Furculomyces boomerangus</name>
    <dbReference type="NCBI Taxonomy" id="61424"/>
    <lineage>
        <taxon>Eukaryota</taxon>
        <taxon>Fungi</taxon>
        <taxon>Fungi incertae sedis</taxon>
        <taxon>Zoopagomycota</taxon>
        <taxon>Kickxellomycotina</taxon>
        <taxon>Harpellomycetes</taxon>
        <taxon>Harpellales</taxon>
        <taxon>Harpellaceae</taxon>
        <taxon>Furculomyces</taxon>
    </lineage>
</organism>
<dbReference type="PANTHER" id="PTHR34815:SF2">
    <property type="entry name" value="N-ACETYLTRANSFERASE DOMAIN-CONTAINING PROTEIN"/>
    <property type="match status" value="1"/>
</dbReference>
<evidence type="ECO:0000313" key="2">
    <source>
        <dbReference type="EMBL" id="PVU98465.1"/>
    </source>
</evidence>
<dbReference type="Gene3D" id="3.40.630.30">
    <property type="match status" value="1"/>
</dbReference>
<dbReference type="InterPro" id="IPR055100">
    <property type="entry name" value="GNAT_LYC1-like"/>
</dbReference>
<dbReference type="Pfam" id="PF22998">
    <property type="entry name" value="GNAT_LYC1-like"/>
    <property type="match status" value="1"/>
</dbReference>
<comment type="caution">
    <text evidence="2">The sequence shown here is derived from an EMBL/GenBank/DDBJ whole genome shotgun (WGS) entry which is preliminary data.</text>
</comment>
<sequence length="388" mass="43988">MASSSKLDRFSDFVITPAKTTEQIGKTWESSYNEWGIDIMDLDTYRKREALLAAQKFTSDNITVWLFGPKSELEGKEGSLDFVSSCETFKRNVLIKRAGSNKTESVDCYSIATVFCPHHNRGKGYATGMMAALYEKLKSLGAVSTLYSDVGEVFYSRFGWENHPLYVTVVPVTHFSDAHTTQNENSVSLIDTPIAKNILEADCNTLRHDLENNKFGSGSESDGYTRIITMPHYPQIEWRWIRDRFEGENCLGIKEFSSVYGAYINSDNEGIEFKKRCEAATISESNSCPSFLIWTHRYREDTLMVLRARFNKPKDVKPLIKAAVDEAKKNNLPKVTLWNVESSLTGIFENELGAKRTESKSSLPGMAVFERGENEKVEWIANQNFAWV</sequence>
<dbReference type="InterPro" id="IPR016181">
    <property type="entry name" value="Acyl_CoA_acyltransferase"/>
</dbReference>
<name>A0A2T9Z1J1_9FUNG</name>
<dbReference type="SUPFAM" id="SSF55729">
    <property type="entry name" value="Acyl-CoA N-acyltransferases (Nat)"/>
    <property type="match status" value="1"/>
</dbReference>
<protein>
    <recommendedName>
        <fullName evidence="1">LYC1 C-terminal domain-containing protein</fullName>
    </recommendedName>
</protein>
<evidence type="ECO:0000259" key="1">
    <source>
        <dbReference type="Pfam" id="PF22998"/>
    </source>
</evidence>
<dbReference type="InterPro" id="IPR053013">
    <property type="entry name" value="LAT"/>
</dbReference>
<reference evidence="2 3" key="1">
    <citation type="journal article" date="2018" name="MBio">
        <title>Comparative Genomics Reveals the Core Gene Toolbox for the Fungus-Insect Symbiosis.</title>
        <authorList>
            <person name="Wang Y."/>
            <person name="Stata M."/>
            <person name="Wang W."/>
            <person name="Stajich J.E."/>
            <person name="White M.M."/>
            <person name="Moncalvo J.M."/>
        </authorList>
    </citation>
    <scope>NUCLEOTIDE SEQUENCE [LARGE SCALE GENOMIC DNA]</scope>
    <source>
        <strain evidence="2 3">AUS-77-4</strain>
    </source>
</reference>
<dbReference type="AlphaFoldDB" id="A0A2T9Z1J1"/>
<proteinExistence type="predicted"/>
<feature type="domain" description="LYC1 C-terminal" evidence="1">
    <location>
        <begin position="175"/>
        <end position="388"/>
    </location>
</feature>
<dbReference type="STRING" id="61424.A0A2T9Z1J1"/>
<dbReference type="PANTHER" id="PTHR34815">
    <property type="entry name" value="LYSINE ACETYLTRANSFERASE"/>
    <property type="match status" value="1"/>
</dbReference>
<dbReference type="OrthoDB" id="2020070at2759"/>